<proteinExistence type="predicted"/>
<organism evidence="2 3">
    <name type="scientific">Chlorobaculum thiosulfatiphilum</name>
    <name type="common">Chlorobium limicola f.sp. thiosulfatophilum</name>
    <dbReference type="NCBI Taxonomy" id="115852"/>
    <lineage>
        <taxon>Bacteria</taxon>
        <taxon>Pseudomonadati</taxon>
        <taxon>Chlorobiota</taxon>
        <taxon>Chlorobiia</taxon>
        <taxon>Chlorobiales</taxon>
        <taxon>Chlorobiaceae</taxon>
        <taxon>Chlorobaculum</taxon>
    </lineage>
</organism>
<dbReference type="OrthoDB" id="9815829at2"/>
<reference evidence="2 3" key="1">
    <citation type="submission" date="2019-05" db="EMBL/GenBank/DDBJ databases">
        <title>Draft Whole-Genome sequence of the green sulfur bacterium Chlorobaculum thiosulfatiphilum DSM 249.</title>
        <authorList>
            <person name="Meyer T.E."/>
            <person name="Kyndt J.A."/>
        </authorList>
    </citation>
    <scope>NUCLEOTIDE SEQUENCE [LARGE SCALE GENOMIC DNA]</scope>
    <source>
        <strain evidence="2 3">DSM 249</strain>
    </source>
</reference>
<dbReference type="Pfam" id="PF00535">
    <property type="entry name" value="Glycos_transf_2"/>
    <property type="match status" value="1"/>
</dbReference>
<evidence type="ECO:0000259" key="1">
    <source>
        <dbReference type="Pfam" id="PF00535"/>
    </source>
</evidence>
<gene>
    <name evidence="2" type="ORF">FGF66_05695</name>
</gene>
<name>A0A5C4S7Z7_CHLTI</name>
<evidence type="ECO:0000313" key="2">
    <source>
        <dbReference type="EMBL" id="TNJ39069.1"/>
    </source>
</evidence>
<dbReference type="PANTHER" id="PTHR22916:SF3">
    <property type="entry name" value="UDP-GLCNAC:BETAGAL BETA-1,3-N-ACETYLGLUCOSAMINYLTRANSFERASE-LIKE PROTEIN 1"/>
    <property type="match status" value="1"/>
</dbReference>
<dbReference type="InterPro" id="IPR001173">
    <property type="entry name" value="Glyco_trans_2-like"/>
</dbReference>
<sequence length="337" mass="38698">MPQPPVTVLMPVHNGERYLKEAIESILAQSFADFEFLVIDDGSTDRSRQIAESYGGDPRIVLVANAENRGTVHVLNQGIAMASGRYIARMDADDISLPERLERQVRFMDEHPDVGVSGTGMRLIKNDKLRNTRTHTASDPELKIQLLFSPCFFHPTVIIRAELAKAHPYPDNLVYTQDYNYWTKLAPLTSFANLSEVLLHFREHEGQISTRKADLQITNARALRAEYLKRLAGAASDEQLAIHHAIAENRNDIDLEKAKAWLEKLVGMNDTAKLFDAEIFRREMARRWWLVCRKNTRHGRYALQTYRSSFLQPLYRPDAIKYLKFWLRCLATSEKIS</sequence>
<keyword evidence="3" id="KW-1185">Reference proteome</keyword>
<dbReference type="Gene3D" id="3.90.550.10">
    <property type="entry name" value="Spore Coat Polysaccharide Biosynthesis Protein SpsA, Chain A"/>
    <property type="match status" value="1"/>
</dbReference>
<comment type="caution">
    <text evidence="2">The sequence shown here is derived from an EMBL/GenBank/DDBJ whole genome shotgun (WGS) entry which is preliminary data.</text>
</comment>
<accession>A0A5C4S7Z7</accession>
<dbReference type="GO" id="GO:0016758">
    <property type="term" value="F:hexosyltransferase activity"/>
    <property type="evidence" value="ECO:0007669"/>
    <property type="project" value="UniProtKB-ARBA"/>
</dbReference>
<dbReference type="RefSeq" id="WP_139456717.1">
    <property type="nucleotide sequence ID" value="NZ_VDCH01000009.1"/>
</dbReference>
<dbReference type="AlphaFoldDB" id="A0A5C4S7Z7"/>
<feature type="domain" description="Glycosyltransferase 2-like" evidence="1">
    <location>
        <begin position="7"/>
        <end position="135"/>
    </location>
</feature>
<dbReference type="EMBL" id="VDCH01000009">
    <property type="protein sequence ID" value="TNJ39069.1"/>
    <property type="molecule type" value="Genomic_DNA"/>
</dbReference>
<evidence type="ECO:0000313" key="3">
    <source>
        <dbReference type="Proteomes" id="UP000308271"/>
    </source>
</evidence>
<dbReference type="Proteomes" id="UP000308271">
    <property type="component" value="Unassembled WGS sequence"/>
</dbReference>
<dbReference type="SUPFAM" id="SSF53448">
    <property type="entry name" value="Nucleotide-diphospho-sugar transferases"/>
    <property type="match status" value="1"/>
</dbReference>
<dbReference type="InterPro" id="IPR029044">
    <property type="entry name" value="Nucleotide-diphossugar_trans"/>
</dbReference>
<dbReference type="CDD" id="cd00761">
    <property type="entry name" value="Glyco_tranf_GTA_type"/>
    <property type="match status" value="1"/>
</dbReference>
<dbReference type="PANTHER" id="PTHR22916">
    <property type="entry name" value="GLYCOSYLTRANSFERASE"/>
    <property type="match status" value="1"/>
</dbReference>
<keyword evidence="2" id="KW-0808">Transferase</keyword>
<protein>
    <submittedName>
        <fullName evidence="2">Glycosyltransferase</fullName>
    </submittedName>
</protein>